<gene>
    <name evidence="2" type="ORF">COS76_03445</name>
</gene>
<name>A0A2M7AWL5_9BACT</name>
<feature type="transmembrane region" description="Helical" evidence="1">
    <location>
        <begin position="15"/>
        <end position="38"/>
    </location>
</feature>
<proteinExistence type="predicted"/>
<reference evidence="3" key="1">
    <citation type="submission" date="2017-09" db="EMBL/GenBank/DDBJ databases">
        <title>Depth-based differentiation of microbial function through sediment-hosted aquifers and enrichment of novel symbionts in the deep terrestrial subsurface.</title>
        <authorList>
            <person name="Probst A.J."/>
            <person name="Ladd B."/>
            <person name="Jarett J.K."/>
            <person name="Geller-Mcgrath D.E."/>
            <person name="Sieber C.M.K."/>
            <person name="Emerson J.B."/>
            <person name="Anantharaman K."/>
            <person name="Thomas B.C."/>
            <person name="Malmstrom R."/>
            <person name="Stieglmeier M."/>
            <person name="Klingl A."/>
            <person name="Woyke T."/>
            <person name="Ryan C.M."/>
            <person name="Banfield J.F."/>
        </authorList>
    </citation>
    <scope>NUCLEOTIDE SEQUENCE [LARGE SCALE GENOMIC DNA]</scope>
</reference>
<keyword evidence="1" id="KW-0812">Transmembrane</keyword>
<keyword evidence="1" id="KW-0472">Membrane</keyword>
<dbReference type="AlphaFoldDB" id="A0A2M7AWL5"/>
<dbReference type="EMBL" id="PEVY01000071">
    <property type="protein sequence ID" value="PIU74943.1"/>
    <property type="molecule type" value="Genomic_DNA"/>
</dbReference>
<organism evidence="2 3">
    <name type="scientific">Candidatus Portnoybacteria bacterium CG06_land_8_20_14_3_00_39_12</name>
    <dbReference type="NCBI Taxonomy" id="1974809"/>
    <lineage>
        <taxon>Bacteria</taxon>
        <taxon>Candidatus Portnoyibacteriota</taxon>
    </lineage>
</organism>
<evidence type="ECO:0000313" key="2">
    <source>
        <dbReference type="EMBL" id="PIU74943.1"/>
    </source>
</evidence>
<evidence type="ECO:0000313" key="3">
    <source>
        <dbReference type="Proteomes" id="UP000228775"/>
    </source>
</evidence>
<keyword evidence="1" id="KW-1133">Transmembrane helix</keyword>
<evidence type="ECO:0000256" key="1">
    <source>
        <dbReference type="SAM" id="Phobius"/>
    </source>
</evidence>
<comment type="caution">
    <text evidence="2">The sequence shown here is derived from an EMBL/GenBank/DDBJ whole genome shotgun (WGS) entry which is preliminary data.</text>
</comment>
<accession>A0A2M7AWL5</accession>
<sequence length="152" mass="17362">MNTLLQYLKDILNNIVFQTVISGVLIFLVGECIQKFILAPIIEHKKIIAKIDNRLKFYSDVILNPPSGIVRYETYLKSYGKAKNVLRELSCDLEATYKAIPFKSLFHLFSLVSCKKQILDSAVSLIALYNLTGQRMFSIEVGGKKPHRFYGR</sequence>
<protein>
    <submittedName>
        <fullName evidence="2">Uncharacterized protein</fullName>
    </submittedName>
</protein>
<dbReference type="Proteomes" id="UP000228775">
    <property type="component" value="Unassembled WGS sequence"/>
</dbReference>